<feature type="transmembrane region" description="Helical" evidence="10">
    <location>
        <begin position="298"/>
        <end position="319"/>
    </location>
</feature>
<comment type="caution">
    <text evidence="12">The sequence shown here is derived from an EMBL/GenBank/DDBJ whole genome shotgun (WGS) entry which is preliminary data.</text>
</comment>
<dbReference type="GO" id="GO:0022857">
    <property type="term" value="F:transmembrane transporter activity"/>
    <property type="evidence" value="ECO:0007669"/>
    <property type="project" value="InterPro"/>
</dbReference>
<evidence type="ECO:0000256" key="9">
    <source>
        <dbReference type="RuleBase" id="RU003346"/>
    </source>
</evidence>
<dbReference type="RefSeq" id="WP_163097317.1">
    <property type="nucleotide sequence ID" value="NZ_CP127523.1"/>
</dbReference>
<feature type="transmembrane region" description="Helical" evidence="10">
    <location>
        <begin position="264"/>
        <end position="286"/>
    </location>
</feature>
<reference evidence="12" key="1">
    <citation type="submission" date="2019-11" db="EMBL/GenBank/DDBJ databases">
        <title>Acidithiobacillus ferrianus sp. nov.: a facultatively anaerobic and extremely acidophilic chemolithoautotroph.</title>
        <authorList>
            <person name="Norris P.R."/>
            <person name="Falagan C."/>
            <person name="Moya-Beltran A."/>
            <person name="Castro M."/>
            <person name="Quatrini R."/>
            <person name="Johnson D.B."/>
        </authorList>
    </citation>
    <scope>NUCLEOTIDE SEQUENCE [LARGE SCALE GENOMIC DNA]</scope>
    <source>
        <strain evidence="12">MG</strain>
    </source>
</reference>
<name>A0A845UKD1_9PROT</name>
<feature type="transmembrane region" description="Helical" evidence="10">
    <location>
        <begin position="182"/>
        <end position="202"/>
    </location>
</feature>
<gene>
    <name evidence="12" type="ORF">GL267_05450</name>
</gene>
<dbReference type="SUPFAM" id="SSF103473">
    <property type="entry name" value="MFS general substrate transporter"/>
    <property type="match status" value="1"/>
</dbReference>
<feature type="transmembrane region" description="Helical" evidence="10">
    <location>
        <begin position="119"/>
        <end position="140"/>
    </location>
</feature>
<feature type="transmembrane region" description="Helical" evidence="10">
    <location>
        <begin position="93"/>
        <end position="113"/>
    </location>
</feature>
<evidence type="ECO:0000256" key="8">
    <source>
        <dbReference type="ARBA" id="ARBA00023136"/>
    </source>
</evidence>
<keyword evidence="3 9" id="KW-0813">Transport</keyword>
<evidence type="ECO:0000256" key="5">
    <source>
        <dbReference type="ARBA" id="ARBA00022597"/>
    </source>
</evidence>
<dbReference type="PANTHER" id="PTHR48020">
    <property type="entry name" value="PROTON MYO-INOSITOL COTRANSPORTER"/>
    <property type="match status" value="1"/>
</dbReference>
<protein>
    <submittedName>
        <fullName evidence="12">Sugar porter family MFS transporter</fullName>
    </submittedName>
</protein>
<sequence>MNTGENSATATSGPPDLPQKSDWRFILIAIVSGLGGLLFGYDTGVVAGVVLFLHNVFHFGASMKGLFVAIALAAAAFGAAFAGALSDAFGRRSVLMVTAILFAAGAMLAAIAWSVPILFLGRVMVGAAIGVSSMITPLYLSEITAAHWRGAIVTINQFYITVGIFVSYIADYLLSGTTNGWRWMLGLGIIPGVILLISMTILPESPRWLAGRDLITRAEAGLRFLRNKLDVSVELSVLRRDVVEGTRLAAPWSLLFKHKMRRPLIVGIGLAIFQQVTGINVVIYFAPSIFRAAGLSSTSASILATVGIGAVNVIMTAVAMRLLDSSGRRRLLLWGLWGMLVSLVIIGVGFMVQLHGALAYIIVIMVAVFVAFFAIGLGPIFWLLISEIFPLAIRGRAMSIATVANWVSNMVISGIFLNLLLAIGRGPTFLLYAGMTALAILFTLWIVPETKGRTLEEIENNLDLADN</sequence>
<evidence type="ECO:0000256" key="7">
    <source>
        <dbReference type="ARBA" id="ARBA00022989"/>
    </source>
</evidence>
<feature type="transmembrane region" description="Helical" evidence="10">
    <location>
        <begin position="65"/>
        <end position="86"/>
    </location>
</feature>
<feature type="transmembrane region" description="Helical" evidence="10">
    <location>
        <begin position="358"/>
        <end position="385"/>
    </location>
</feature>
<evidence type="ECO:0000313" key="12">
    <source>
        <dbReference type="EMBL" id="NDU42108.1"/>
    </source>
</evidence>
<dbReference type="NCBIfam" id="TIGR00879">
    <property type="entry name" value="SP"/>
    <property type="match status" value="1"/>
</dbReference>
<dbReference type="InterPro" id="IPR036259">
    <property type="entry name" value="MFS_trans_sf"/>
</dbReference>
<dbReference type="GO" id="GO:0005886">
    <property type="term" value="C:plasma membrane"/>
    <property type="evidence" value="ECO:0007669"/>
    <property type="project" value="UniProtKB-SubCell"/>
</dbReference>
<dbReference type="PROSITE" id="PS50850">
    <property type="entry name" value="MFS"/>
    <property type="match status" value="1"/>
</dbReference>
<dbReference type="Gene3D" id="1.20.1250.20">
    <property type="entry name" value="MFS general substrate transporter like domains"/>
    <property type="match status" value="1"/>
</dbReference>
<dbReference type="InterPro" id="IPR005829">
    <property type="entry name" value="Sugar_transporter_CS"/>
</dbReference>
<keyword evidence="4" id="KW-1003">Cell membrane</keyword>
<dbReference type="AlphaFoldDB" id="A0A845UKD1"/>
<feature type="transmembrane region" description="Helical" evidence="10">
    <location>
        <begin position="429"/>
        <end position="447"/>
    </location>
</feature>
<feature type="transmembrane region" description="Helical" evidence="10">
    <location>
        <begin position="25"/>
        <end position="53"/>
    </location>
</feature>
<keyword evidence="8 10" id="KW-0472">Membrane</keyword>
<feature type="transmembrane region" description="Helical" evidence="10">
    <location>
        <begin position="331"/>
        <end position="352"/>
    </location>
</feature>
<dbReference type="Pfam" id="PF00083">
    <property type="entry name" value="Sugar_tr"/>
    <property type="match status" value="1"/>
</dbReference>
<accession>A0A845UKD1</accession>
<dbReference type="PROSITE" id="PS00216">
    <property type="entry name" value="SUGAR_TRANSPORT_1"/>
    <property type="match status" value="1"/>
</dbReference>
<evidence type="ECO:0000256" key="6">
    <source>
        <dbReference type="ARBA" id="ARBA00022692"/>
    </source>
</evidence>
<evidence type="ECO:0000256" key="4">
    <source>
        <dbReference type="ARBA" id="ARBA00022475"/>
    </source>
</evidence>
<keyword evidence="6 10" id="KW-0812">Transmembrane</keyword>
<feature type="domain" description="Major facilitator superfamily (MFS) profile" evidence="11">
    <location>
        <begin position="28"/>
        <end position="451"/>
    </location>
</feature>
<keyword evidence="7 10" id="KW-1133">Transmembrane helix</keyword>
<dbReference type="InterPro" id="IPR005828">
    <property type="entry name" value="MFS_sugar_transport-like"/>
</dbReference>
<feature type="transmembrane region" description="Helical" evidence="10">
    <location>
        <begin position="397"/>
        <end position="423"/>
    </location>
</feature>
<comment type="similarity">
    <text evidence="2 9">Belongs to the major facilitator superfamily. Sugar transporter (TC 2.A.1.1) family.</text>
</comment>
<organism evidence="12">
    <name type="scientific">Acidithiobacillus ferrianus</name>
    <dbReference type="NCBI Taxonomy" id="2678518"/>
    <lineage>
        <taxon>Bacteria</taxon>
        <taxon>Pseudomonadati</taxon>
        <taxon>Pseudomonadota</taxon>
        <taxon>Acidithiobacillia</taxon>
        <taxon>Acidithiobacillales</taxon>
        <taxon>Acidithiobacillaceae</taxon>
        <taxon>Acidithiobacillus</taxon>
    </lineage>
</organism>
<dbReference type="InterPro" id="IPR003663">
    <property type="entry name" value="Sugar/inositol_transpt"/>
</dbReference>
<dbReference type="EMBL" id="WNJL01000023">
    <property type="protein sequence ID" value="NDU42108.1"/>
    <property type="molecule type" value="Genomic_DNA"/>
</dbReference>
<evidence type="ECO:0000259" key="11">
    <source>
        <dbReference type="PROSITE" id="PS50850"/>
    </source>
</evidence>
<dbReference type="InterPro" id="IPR050814">
    <property type="entry name" value="Myo-inositol_Transporter"/>
</dbReference>
<feature type="transmembrane region" description="Helical" evidence="10">
    <location>
        <begin position="152"/>
        <end position="170"/>
    </location>
</feature>
<keyword evidence="5" id="KW-0762">Sugar transport</keyword>
<dbReference type="InterPro" id="IPR020846">
    <property type="entry name" value="MFS_dom"/>
</dbReference>
<evidence type="ECO:0000256" key="2">
    <source>
        <dbReference type="ARBA" id="ARBA00010992"/>
    </source>
</evidence>
<proteinExistence type="inferred from homology"/>
<dbReference type="PANTHER" id="PTHR48020:SF12">
    <property type="entry name" value="PROTON MYO-INOSITOL COTRANSPORTER"/>
    <property type="match status" value="1"/>
</dbReference>
<evidence type="ECO:0000256" key="3">
    <source>
        <dbReference type="ARBA" id="ARBA00022448"/>
    </source>
</evidence>
<comment type="subcellular location">
    <subcellularLocation>
        <location evidence="1">Cell membrane</location>
        <topology evidence="1">Multi-pass membrane protein</topology>
    </subcellularLocation>
</comment>
<dbReference type="PROSITE" id="PS00217">
    <property type="entry name" value="SUGAR_TRANSPORT_2"/>
    <property type="match status" value="1"/>
</dbReference>
<dbReference type="FunFam" id="1.20.1250.20:FF:000218">
    <property type="entry name" value="facilitated trehalose transporter Tret1"/>
    <property type="match status" value="1"/>
</dbReference>
<evidence type="ECO:0000256" key="1">
    <source>
        <dbReference type="ARBA" id="ARBA00004651"/>
    </source>
</evidence>
<evidence type="ECO:0000256" key="10">
    <source>
        <dbReference type="SAM" id="Phobius"/>
    </source>
</evidence>
<dbReference type="PRINTS" id="PR00171">
    <property type="entry name" value="SUGRTRNSPORT"/>
</dbReference>